<evidence type="ECO:0000256" key="10">
    <source>
        <dbReference type="SAM" id="SignalP"/>
    </source>
</evidence>
<evidence type="ECO:0000256" key="5">
    <source>
        <dbReference type="ARBA" id="ARBA00022833"/>
    </source>
</evidence>
<feature type="binding site" evidence="8">
    <location>
        <position position="246"/>
    </location>
    <ligand>
        <name>Mg(2+)</name>
        <dbReference type="ChEBI" id="CHEBI:18420"/>
    </ligand>
</feature>
<dbReference type="PATRIC" id="fig|1006576.9.peg.832"/>
<comment type="cofactor">
    <cofactor evidence="8">
        <name>Mg(2+)</name>
        <dbReference type="ChEBI" id="CHEBI:18420"/>
    </cofactor>
    <text evidence="8">Binds 1 Mg(2+) ion.</text>
</comment>
<dbReference type="STRING" id="1006576.DTL3_0845"/>
<evidence type="ECO:0000256" key="7">
    <source>
        <dbReference type="PIRSR" id="PIRSR601952-1"/>
    </source>
</evidence>
<sequence>MKKRSILLVLLVFLVSLLSFASGVNNVIFFIGDGMGANHMLLASYLEGYELTMMKAPYTGYALTYSADSNVTDSAAAGTALATGYKTNNGMIGILPNGEIVSTISEVLAKEGYKTGIIATSRITHATPASYYGHVLDRDDEDKLAEQLVNSNLSVVLGGGSKNFNPTTRKDGKDLIAVAKENGFDYITSKQELNSYSGDKVLGLFNSNHMNSVTERSDNEPLLPEMTAKALEILSKEGTPFFLMVEGSQIDWEGHDNDVYGVWKEVVELDQAVKVALDFAKDHPDTLIIVTADHETGGLGLSTGSPMNLEMVRSYQKTTDWIIANSSTSSKLKENVKKFYGYELADNELKYVENSSNKIESLSEVISKKANMGWTTHDHTGALVPILAFGSGSEEFTGIMDNTEFPKKIAYLLEVTFPDLIQIVPQN</sequence>
<dbReference type="HOGENOM" id="CLU_008539_6_2_0"/>
<evidence type="ECO:0000256" key="6">
    <source>
        <dbReference type="ARBA" id="ARBA00022842"/>
    </source>
</evidence>
<evidence type="ECO:0000256" key="1">
    <source>
        <dbReference type="ARBA" id="ARBA00005984"/>
    </source>
</evidence>
<feature type="binding site" evidence="8">
    <location>
        <position position="33"/>
    </location>
    <ligand>
        <name>Mg(2+)</name>
        <dbReference type="ChEBI" id="CHEBI:18420"/>
    </ligand>
</feature>
<keyword evidence="6 8" id="KW-0460">Magnesium</keyword>
<dbReference type="PANTHER" id="PTHR11596:SF5">
    <property type="entry name" value="ALKALINE PHOSPHATASE"/>
    <property type="match status" value="1"/>
</dbReference>
<keyword evidence="2" id="KW-0597">Phosphoprotein</keyword>
<dbReference type="InterPro" id="IPR017850">
    <property type="entry name" value="Alkaline_phosphatase_core_sf"/>
</dbReference>
<keyword evidence="3 8" id="KW-0479">Metal-binding</keyword>
<feature type="binding site" evidence="8">
    <location>
        <position position="294"/>
    </location>
    <ligand>
        <name>Zn(2+)</name>
        <dbReference type="ChEBI" id="CHEBI:29105"/>
        <label>2</label>
    </ligand>
</feature>
<organism evidence="11 12">
    <name type="scientific">Defluviitoga tunisiensis</name>
    <dbReference type="NCBI Taxonomy" id="1006576"/>
    <lineage>
        <taxon>Bacteria</taxon>
        <taxon>Thermotogati</taxon>
        <taxon>Thermotogota</taxon>
        <taxon>Thermotogae</taxon>
        <taxon>Petrotogales</taxon>
        <taxon>Petrotogaceae</taxon>
        <taxon>Defluviitoga</taxon>
    </lineage>
</organism>
<dbReference type="Gene3D" id="3.40.720.10">
    <property type="entry name" value="Alkaline Phosphatase, subunit A"/>
    <property type="match status" value="1"/>
</dbReference>
<evidence type="ECO:0000313" key="12">
    <source>
        <dbReference type="Proteomes" id="UP000032809"/>
    </source>
</evidence>
<dbReference type="EC" id="3.1.3.1" evidence="11"/>
<dbReference type="PRINTS" id="PR00113">
    <property type="entry name" value="ALKPHPHTASE"/>
</dbReference>
<feature type="binding site" evidence="8">
    <location>
        <position position="127"/>
    </location>
    <ligand>
        <name>Mg(2+)</name>
        <dbReference type="ChEBI" id="CHEBI:18420"/>
    </ligand>
</feature>
<dbReference type="SMART" id="SM00098">
    <property type="entry name" value="alkPPc"/>
    <property type="match status" value="1"/>
</dbReference>
<evidence type="ECO:0000256" key="2">
    <source>
        <dbReference type="ARBA" id="ARBA00022553"/>
    </source>
</evidence>
<dbReference type="PANTHER" id="PTHR11596">
    <property type="entry name" value="ALKALINE PHOSPHATASE"/>
    <property type="match status" value="1"/>
</dbReference>
<keyword evidence="10" id="KW-0732">Signal</keyword>
<feature type="binding site" evidence="8">
    <location>
        <position position="125"/>
    </location>
    <ligand>
        <name>Mg(2+)</name>
        <dbReference type="ChEBI" id="CHEBI:18420"/>
    </ligand>
</feature>
<keyword evidence="12" id="KW-1185">Reference proteome</keyword>
<comment type="similarity">
    <text evidence="1 9">Belongs to the alkaline phosphatase family.</text>
</comment>
<feature type="binding site" evidence="8">
    <location>
        <position position="251"/>
    </location>
    <ligand>
        <name>Zn(2+)</name>
        <dbReference type="ChEBI" id="CHEBI:29105"/>
        <label>2</label>
    </ligand>
</feature>
<dbReference type="GO" id="GO:0004035">
    <property type="term" value="F:alkaline phosphatase activity"/>
    <property type="evidence" value="ECO:0007669"/>
    <property type="project" value="UniProtKB-EC"/>
</dbReference>
<comment type="cofactor">
    <cofactor evidence="8">
        <name>Zn(2+)</name>
        <dbReference type="ChEBI" id="CHEBI:29105"/>
    </cofactor>
    <text evidence="8">Binds 2 Zn(2+) ions.</text>
</comment>
<evidence type="ECO:0000256" key="3">
    <source>
        <dbReference type="ARBA" id="ARBA00022723"/>
    </source>
</evidence>
<feature type="signal peptide" evidence="10">
    <location>
        <begin position="1"/>
        <end position="21"/>
    </location>
</feature>
<dbReference type="OrthoDB" id="9794455at2"/>
<accession>A0A0C7NQJ6</accession>
<dbReference type="SUPFAM" id="SSF53649">
    <property type="entry name" value="Alkaline phosphatase-like"/>
    <property type="match status" value="1"/>
</dbReference>
<feature type="binding site" evidence="8">
    <location>
        <position position="255"/>
    </location>
    <ligand>
        <name>Zn(2+)</name>
        <dbReference type="ChEBI" id="CHEBI:29105"/>
        <label>2</label>
    </ligand>
</feature>
<evidence type="ECO:0000256" key="4">
    <source>
        <dbReference type="ARBA" id="ARBA00022801"/>
    </source>
</evidence>
<dbReference type="GO" id="GO:0046872">
    <property type="term" value="F:metal ion binding"/>
    <property type="evidence" value="ECO:0007669"/>
    <property type="project" value="UniProtKB-KW"/>
</dbReference>
<feature type="chain" id="PRO_5002203684" evidence="10">
    <location>
        <begin position="22"/>
        <end position="427"/>
    </location>
</feature>
<evidence type="ECO:0000256" key="9">
    <source>
        <dbReference type="RuleBase" id="RU003946"/>
    </source>
</evidence>
<feature type="active site" description="Phosphoserine intermediate" evidence="7">
    <location>
        <position position="74"/>
    </location>
</feature>
<evidence type="ECO:0000313" key="11">
    <source>
        <dbReference type="EMBL" id="CEP78152.1"/>
    </source>
</evidence>
<dbReference type="AlphaFoldDB" id="A0A0C7NQJ6"/>
<keyword evidence="4 11" id="KW-0378">Hydrolase</keyword>
<protein>
    <submittedName>
        <fullName evidence="11">Alkaline phosphatase</fullName>
        <ecNumber evidence="11">3.1.3.1</ecNumber>
    </submittedName>
</protein>
<reference evidence="12" key="1">
    <citation type="submission" date="2014-11" db="EMBL/GenBank/DDBJ databases">
        <authorList>
            <person name="Wibberg D."/>
        </authorList>
    </citation>
    <scope>NUCLEOTIDE SEQUENCE [LARGE SCALE GENOMIC DNA]</scope>
    <source>
        <strain evidence="12">L3</strain>
    </source>
</reference>
<proteinExistence type="inferred from homology"/>
<dbReference type="Pfam" id="PF00245">
    <property type="entry name" value="Alk_phosphatase"/>
    <property type="match status" value="1"/>
</dbReference>
<name>A0A0C7NQJ6_DEFTU</name>
<dbReference type="InterPro" id="IPR018299">
    <property type="entry name" value="Alkaline_phosphatase_AS"/>
</dbReference>
<feature type="binding site" evidence="8">
    <location>
        <position position="379"/>
    </location>
    <ligand>
        <name>Zn(2+)</name>
        <dbReference type="ChEBI" id="CHEBI:29105"/>
        <label>2</label>
    </ligand>
</feature>
<feature type="binding site" evidence="8">
    <location>
        <position position="293"/>
    </location>
    <ligand>
        <name>Zn(2+)</name>
        <dbReference type="ChEBI" id="CHEBI:29105"/>
        <label>2</label>
    </ligand>
</feature>
<dbReference type="EMBL" id="LN824141">
    <property type="protein sequence ID" value="CEP78152.1"/>
    <property type="molecule type" value="Genomic_DNA"/>
</dbReference>
<dbReference type="KEGG" id="dtn:DTL3_0845"/>
<keyword evidence="5 8" id="KW-0862">Zinc</keyword>
<dbReference type="InterPro" id="IPR001952">
    <property type="entry name" value="Alkaline_phosphatase"/>
</dbReference>
<feature type="binding site" evidence="8">
    <location>
        <position position="33"/>
    </location>
    <ligand>
        <name>Zn(2+)</name>
        <dbReference type="ChEBI" id="CHEBI:29105"/>
        <label>2</label>
    </ligand>
</feature>
<dbReference type="PROSITE" id="PS00123">
    <property type="entry name" value="ALKALINE_PHOSPHATASE"/>
    <property type="match status" value="1"/>
</dbReference>
<evidence type="ECO:0000256" key="8">
    <source>
        <dbReference type="PIRSR" id="PIRSR601952-2"/>
    </source>
</evidence>
<gene>
    <name evidence="11" type="ORF">DTL3_0845</name>
</gene>
<dbReference type="Gene3D" id="1.10.60.40">
    <property type="match status" value="1"/>
</dbReference>
<dbReference type="RefSeq" id="WP_045087662.1">
    <property type="nucleotide sequence ID" value="NZ_LN824141.1"/>
</dbReference>
<dbReference type="Proteomes" id="UP000032809">
    <property type="component" value="Chromosome I"/>
</dbReference>
<dbReference type="CDD" id="cd16012">
    <property type="entry name" value="ALP"/>
    <property type="match status" value="1"/>
</dbReference>